<protein>
    <submittedName>
        <fullName evidence="2">Putative Lacto-N-biosidase</fullName>
    </submittedName>
</protein>
<dbReference type="PATRIC" id="fig|1160705.3.peg.720"/>
<evidence type="ECO:0000313" key="3">
    <source>
        <dbReference type="Proteomes" id="UP000011205"/>
    </source>
</evidence>
<evidence type="ECO:0000313" key="2">
    <source>
        <dbReference type="EMBL" id="ELS58328.1"/>
    </source>
</evidence>
<evidence type="ECO:0000256" key="1">
    <source>
        <dbReference type="SAM" id="MobiDB-lite"/>
    </source>
</evidence>
<reference evidence="2 3" key="1">
    <citation type="journal article" date="2013" name="Genome Announc.">
        <title>Draft Genome Sequence of Streptomyces viridochromogenes Strain Tu57, Producer of Avilamycin.</title>
        <authorList>
            <person name="Gruning B.A."/>
            <person name="Erxleben A."/>
            <person name="Hahnlein A."/>
            <person name="Gunther S."/>
        </authorList>
    </citation>
    <scope>NUCLEOTIDE SEQUENCE [LARGE SCALE GENOMIC DNA]</scope>
    <source>
        <strain evidence="2 3">Tue57</strain>
    </source>
</reference>
<comment type="caution">
    <text evidence="2">The sequence shown here is derived from an EMBL/GenBank/DDBJ whole genome shotgun (WGS) entry which is preliminary data.</text>
</comment>
<gene>
    <name evidence="2" type="ORF">STVIR_0725</name>
</gene>
<dbReference type="Gene3D" id="3.20.20.80">
    <property type="entry name" value="Glycosidases"/>
    <property type="match status" value="1"/>
</dbReference>
<feature type="region of interest" description="Disordered" evidence="1">
    <location>
        <begin position="62"/>
        <end position="84"/>
    </location>
</feature>
<dbReference type="Proteomes" id="UP000011205">
    <property type="component" value="Unassembled WGS sequence"/>
</dbReference>
<name>L8PQM6_STRVR</name>
<dbReference type="AlphaFoldDB" id="L8PQM6"/>
<dbReference type="EMBL" id="AMLP01000028">
    <property type="protein sequence ID" value="ELS58328.1"/>
    <property type="molecule type" value="Genomic_DNA"/>
</dbReference>
<dbReference type="InterPro" id="IPR017853">
    <property type="entry name" value="GH"/>
</dbReference>
<dbReference type="SUPFAM" id="SSF51445">
    <property type="entry name" value="(Trans)glycosidases"/>
    <property type="match status" value="1"/>
</dbReference>
<proteinExistence type="predicted"/>
<sequence length="133" mass="14492">MPGGTGTVEHWLNVATKPSRLLAQGHPLMNAAYALYLVRGGFHSDIEGLYDQRWDPRSFEGEKLASREGATGAKISLWPDNGRGETENEVAVSLWPALRHIAQATWGDPHPDDTYGAFTARGTAVGHAPGWRD</sequence>
<organism evidence="2 3">
    <name type="scientific">Streptomyces viridochromogenes Tue57</name>
    <dbReference type="NCBI Taxonomy" id="1160705"/>
    <lineage>
        <taxon>Bacteria</taxon>
        <taxon>Bacillati</taxon>
        <taxon>Actinomycetota</taxon>
        <taxon>Actinomycetes</taxon>
        <taxon>Kitasatosporales</taxon>
        <taxon>Streptomycetaceae</taxon>
        <taxon>Streptomyces</taxon>
    </lineage>
</organism>
<accession>L8PQM6</accession>